<dbReference type="Gene3D" id="3.10.50.40">
    <property type="match status" value="1"/>
</dbReference>
<dbReference type="GO" id="GO:0003755">
    <property type="term" value="F:peptidyl-prolyl cis-trans isomerase activity"/>
    <property type="evidence" value="ECO:0007669"/>
    <property type="project" value="UniProtKB-KW"/>
</dbReference>
<accession>A0A7V5LKI2</accession>
<dbReference type="Pfam" id="PF00639">
    <property type="entry name" value="Rotamase"/>
    <property type="match status" value="1"/>
</dbReference>
<sequence>PDHFDVSEKQMQTLYQRLPYRLTLQQILVTSKSLADSIFDALVKGADWDELVLKYSNDLYTANKQGVLSNYLTPGMAAPEYEEAAYSLWQVGQISQPVKTDFGYHIIRLMYREKLKVGSIEEEKARLEQIAQQAARTQFLRDYINSLFQKFHLTLNKNLYPALLKAFERKGIFGYVNPDKIDSEMMQQIFIKHDKDSLTLNDFVEDYNAMKKYDRYRLERPEDIEIMAKRIITKELMYYDGLERGLNKHPKYQDFVRYHFRHELVKIAQKKLIDEAIVINDGEVRDYFKRYRILWKNSKFEDVEPYVRNRLMLEKRKAYRSELLKALLEKYPVKFNEAVIKELIEKYNKKKQAA</sequence>
<comment type="caution">
    <text evidence="3">The sequence shown here is derived from an EMBL/GenBank/DDBJ whole genome shotgun (WGS) entry which is preliminary data.</text>
</comment>
<dbReference type="InterPro" id="IPR050245">
    <property type="entry name" value="PrsA_foldase"/>
</dbReference>
<dbReference type="Proteomes" id="UP000886111">
    <property type="component" value="Unassembled WGS sequence"/>
</dbReference>
<evidence type="ECO:0000313" key="3">
    <source>
        <dbReference type="EMBL" id="HHE55990.1"/>
    </source>
</evidence>
<reference evidence="3" key="1">
    <citation type="journal article" date="2020" name="mSystems">
        <title>Genome- and Community-Level Interaction Insights into Carbon Utilization and Element Cycling Functions of Hydrothermarchaeota in Hydrothermal Sediment.</title>
        <authorList>
            <person name="Zhou Z."/>
            <person name="Liu Y."/>
            <person name="Xu W."/>
            <person name="Pan J."/>
            <person name="Luo Z.H."/>
            <person name="Li M."/>
        </authorList>
    </citation>
    <scope>NUCLEOTIDE SEQUENCE [LARGE SCALE GENOMIC DNA]</scope>
    <source>
        <strain evidence="3">HyVt-76</strain>
    </source>
</reference>
<feature type="domain" description="PpiC" evidence="2">
    <location>
        <begin position="19"/>
        <end position="111"/>
    </location>
</feature>
<name>A0A7V5LKI2_CALAY</name>
<dbReference type="PROSITE" id="PS50198">
    <property type="entry name" value="PPIC_PPIASE_2"/>
    <property type="match status" value="1"/>
</dbReference>
<dbReference type="PANTHER" id="PTHR47245:SF2">
    <property type="entry name" value="PEPTIDYL-PROLYL CIS-TRANS ISOMERASE HP_0175-RELATED"/>
    <property type="match status" value="1"/>
</dbReference>
<organism evidence="3">
    <name type="scientific">Caldithrix abyssi</name>
    <dbReference type="NCBI Taxonomy" id="187145"/>
    <lineage>
        <taxon>Bacteria</taxon>
        <taxon>Pseudomonadati</taxon>
        <taxon>Calditrichota</taxon>
        <taxon>Calditrichia</taxon>
        <taxon>Calditrichales</taxon>
        <taxon>Calditrichaceae</taxon>
        <taxon>Caldithrix</taxon>
    </lineage>
</organism>
<dbReference type="SUPFAM" id="SSF54534">
    <property type="entry name" value="FKBP-like"/>
    <property type="match status" value="1"/>
</dbReference>
<protein>
    <recommendedName>
        <fullName evidence="2">PpiC domain-containing protein</fullName>
    </recommendedName>
</protein>
<feature type="non-terminal residue" evidence="3">
    <location>
        <position position="1"/>
    </location>
</feature>
<keyword evidence="1" id="KW-0697">Rotamase</keyword>
<gene>
    <name evidence="3" type="ORF">ENL21_09425</name>
</gene>
<dbReference type="InterPro" id="IPR046357">
    <property type="entry name" value="PPIase_dom_sf"/>
</dbReference>
<dbReference type="EMBL" id="DRTD01000703">
    <property type="protein sequence ID" value="HHE55990.1"/>
    <property type="molecule type" value="Genomic_DNA"/>
</dbReference>
<evidence type="ECO:0000256" key="1">
    <source>
        <dbReference type="PROSITE-ProRule" id="PRU00278"/>
    </source>
</evidence>
<dbReference type="PANTHER" id="PTHR47245">
    <property type="entry name" value="PEPTIDYLPROLYL ISOMERASE"/>
    <property type="match status" value="1"/>
</dbReference>
<proteinExistence type="predicted"/>
<keyword evidence="1" id="KW-0413">Isomerase</keyword>
<evidence type="ECO:0000259" key="2">
    <source>
        <dbReference type="PROSITE" id="PS50198"/>
    </source>
</evidence>
<dbReference type="InterPro" id="IPR000297">
    <property type="entry name" value="PPIase_PpiC"/>
</dbReference>
<dbReference type="AlphaFoldDB" id="A0A7V5LKI2"/>